<dbReference type="PROSITE" id="PS50072">
    <property type="entry name" value="CSA_PPIASE_2"/>
    <property type="match status" value="1"/>
</dbReference>
<evidence type="ECO:0000256" key="2">
    <source>
        <dbReference type="ARBA" id="ARBA00023110"/>
    </source>
</evidence>
<dbReference type="RefSeq" id="WP_160735096.1">
    <property type="nucleotide sequence ID" value="NZ_WTYT01000001.1"/>
</dbReference>
<evidence type="ECO:0000256" key="3">
    <source>
        <dbReference type="ARBA" id="ARBA00023235"/>
    </source>
</evidence>
<dbReference type="Proteomes" id="UP000438476">
    <property type="component" value="Unassembled WGS sequence"/>
</dbReference>
<reference evidence="7 8" key="1">
    <citation type="submission" date="2019-12" db="EMBL/GenBank/DDBJ databases">
        <title>Genomic-based taxomic classification of the family Erythrobacteraceae.</title>
        <authorList>
            <person name="Xu L."/>
        </authorList>
    </citation>
    <scope>NUCLEOTIDE SEQUENCE [LARGE SCALE GENOMIC DNA]</scope>
    <source>
        <strain evidence="7 8">LMG 29518</strain>
    </source>
</reference>
<gene>
    <name evidence="7" type="ORF">GRI91_02880</name>
</gene>
<evidence type="ECO:0000259" key="6">
    <source>
        <dbReference type="PROSITE" id="PS50072"/>
    </source>
</evidence>
<feature type="chain" id="PRO_5026241949" description="peptidylprolyl isomerase" evidence="5">
    <location>
        <begin position="21"/>
        <end position="239"/>
    </location>
</feature>
<dbReference type="InterPro" id="IPR002130">
    <property type="entry name" value="Cyclophilin-type_PPIase_dom"/>
</dbReference>
<evidence type="ECO:0000313" key="7">
    <source>
        <dbReference type="EMBL" id="MXO64693.1"/>
    </source>
</evidence>
<organism evidence="7 8">
    <name type="scientific">Altericroceibacterium endophyticum</name>
    <dbReference type="NCBI Taxonomy" id="1808508"/>
    <lineage>
        <taxon>Bacteria</taxon>
        <taxon>Pseudomonadati</taxon>
        <taxon>Pseudomonadota</taxon>
        <taxon>Alphaproteobacteria</taxon>
        <taxon>Sphingomonadales</taxon>
        <taxon>Erythrobacteraceae</taxon>
        <taxon>Altericroceibacterium</taxon>
    </lineage>
</organism>
<evidence type="ECO:0000256" key="4">
    <source>
        <dbReference type="SAM" id="MobiDB-lite"/>
    </source>
</evidence>
<sequence>MKKFSFLAAPLLLISSLAGAQEGVPSPAPTPAPASQKEEAQTQLVVLETAMGNITLALETERAPVTAANFLRYADEDRFDGTVFYRAMSVDWGEQPNGLLQGGTQNDPKRILDPIAHEPTSETGLSHTKGAISMARMEPGTATGDFSIMLGDQTGLDANPDGETEDVRAGYAVFGHVVDGMDVVRAIFASPTDPYKGEGWMKGQMLADPVEIIDVRRIDSPEGDEAEPAPKETNSAEAP</sequence>
<protein>
    <recommendedName>
        <fullName evidence="1">peptidylprolyl isomerase</fullName>
        <ecNumber evidence="1">5.2.1.8</ecNumber>
    </recommendedName>
</protein>
<dbReference type="Pfam" id="PF00160">
    <property type="entry name" value="Pro_isomerase"/>
    <property type="match status" value="1"/>
</dbReference>
<dbReference type="GO" id="GO:0003755">
    <property type="term" value="F:peptidyl-prolyl cis-trans isomerase activity"/>
    <property type="evidence" value="ECO:0007669"/>
    <property type="project" value="UniProtKB-KW"/>
</dbReference>
<proteinExistence type="predicted"/>
<keyword evidence="8" id="KW-1185">Reference proteome</keyword>
<dbReference type="AlphaFoldDB" id="A0A6I4T3P5"/>
<dbReference type="Gene3D" id="2.40.100.10">
    <property type="entry name" value="Cyclophilin-like"/>
    <property type="match status" value="1"/>
</dbReference>
<comment type="caution">
    <text evidence="7">The sequence shown here is derived from an EMBL/GenBank/DDBJ whole genome shotgun (WGS) entry which is preliminary data.</text>
</comment>
<dbReference type="OrthoDB" id="9807797at2"/>
<evidence type="ECO:0000256" key="5">
    <source>
        <dbReference type="SAM" id="SignalP"/>
    </source>
</evidence>
<dbReference type="PANTHER" id="PTHR43246">
    <property type="entry name" value="PEPTIDYL-PROLYL CIS-TRANS ISOMERASE CYP38, CHLOROPLASTIC"/>
    <property type="match status" value="1"/>
</dbReference>
<feature type="signal peptide" evidence="5">
    <location>
        <begin position="1"/>
        <end position="20"/>
    </location>
</feature>
<dbReference type="EMBL" id="WTYT01000001">
    <property type="protein sequence ID" value="MXO64693.1"/>
    <property type="molecule type" value="Genomic_DNA"/>
</dbReference>
<dbReference type="SUPFAM" id="SSF50891">
    <property type="entry name" value="Cyclophilin-like"/>
    <property type="match status" value="1"/>
</dbReference>
<keyword evidence="2" id="KW-0697">Rotamase</keyword>
<feature type="domain" description="PPIase cyclophilin-type" evidence="6">
    <location>
        <begin position="41"/>
        <end position="217"/>
    </location>
</feature>
<evidence type="ECO:0000313" key="8">
    <source>
        <dbReference type="Proteomes" id="UP000438476"/>
    </source>
</evidence>
<dbReference type="InterPro" id="IPR044665">
    <property type="entry name" value="E_coli_cyclophilin_A-like"/>
</dbReference>
<accession>A0A6I4T3P5</accession>
<dbReference type="InterPro" id="IPR029000">
    <property type="entry name" value="Cyclophilin-like_dom_sf"/>
</dbReference>
<dbReference type="CDD" id="cd00317">
    <property type="entry name" value="cyclophilin"/>
    <property type="match status" value="1"/>
</dbReference>
<evidence type="ECO:0000256" key="1">
    <source>
        <dbReference type="ARBA" id="ARBA00013194"/>
    </source>
</evidence>
<keyword evidence="5" id="KW-0732">Signal</keyword>
<dbReference type="EC" id="5.2.1.8" evidence="1"/>
<keyword evidence="3 7" id="KW-0413">Isomerase</keyword>
<feature type="region of interest" description="Disordered" evidence="4">
    <location>
        <begin position="216"/>
        <end position="239"/>
    </location>
</feature>
<name>A0A6I4T3P5_9SPHN</name>